<gene>
    <name evidence="2" type="ORF">J2X16_002664</name>
</gene>
<keyword evidence="3" id="KW-1185">Reference proteome</keyword>
<dbReference type="RefSeq" id="WP_310345328.1">
    <property type="nucleotide sequence ID" value="NZ_JAVDXQ010000003.1"/>
</dbReference>
<comment type="caution">
    <text evidence="2">The sequence shown here is derived from an EMBL/GenBank/DDBJ whole genome shotgun (WGS) entry which is preliminary data.</text>
</comment>
<feature type="transmembrane region" description="Helical" evidence="1">
    <location>
        <begin position="21"/>
        <end position="40"/>
    </location>
</feature>
<protein>
    <submittedName>
        <fullName evidence="2">Uncharacterized membrane protein YhaH (DUF805 family)</fullName>
    </submittedName>
</protein>
<accession>A0ABU1Z9M8</accession>
<dbReference type="Pfam" id="PF05656">
    <property type="entry name" value="DUF805"/>
    <property type="match status" value="1"/>
</dbReference>
<dbReference type="Proteomes" id="UP001180536">
    <property type="component" value="Unassembled WGS sequence"/>
</dbReference>
<dbReference type="PANTHER" id="PTHR34980:SF2">
    <property type="entry name" value="INNER MEMBRANE PROTEIN YHAH-RELATED"/>
    <property type="match status" value="1"/>
</dbReference>
<dbReference type="EMBL" id="JAVDXQ010000003">
    <property type="protein sequence ID" value="MDR7297317.1"/>
    <property type="molecule type" value="Genomic_DNA"/>
</dbReference>
<keyword evidence="1" id="KW-0472">Membrane</keyword>
<reference evidence="2 3" key="1">
    <citation type="submission" date="2023-07" db="EMBL/GenBank/DDBJ databases">
        <title>Sorghum-associated microbial communities from plants grown in Nebraska, USA.</title>
        <authorList>
            <person name="Schachtman D."/>
        </authorList>
    </citation>
    <scope>NUCLEOTIDE SEQUENCE [LARGE SCALE GENOMIC DNA]</scope>
    <source>
        <strain evidence="2 3">BE310</strain>
    </source>
</reference>
<evidence type="ECO:0000313" key="3">
    <source>
        <dbReference type="Proteomes" id="UP001180536"/>
    </source>
</evidence>
<evidence type="ECO:0000313" key="2">
    <source>
        <dbReference type="EMBL" id="MDR7297317.1"/>
    </source>
</evidence>
<name>A0ABU1Z9M8_9BURK</name>
<keyword evidence="1" id="KW-1133">Transmembrane helix</keyword>
<proteinExistence type="predicted"/>
<evidence type="ECO:0000256" key="1">
    <source>
        <dbReference type="SAM" id="Phobius"/>
    </source>
</evidence>
<feature type="transmembrane region" description="Helical" evidence="1">
    <location>
        <begin position="76"/>
        <end position="95"/>
    </location>
</feature>
<sequence>MTFQDSIRTCFSKYADFTGRASRSEYWWFALFLIGVYVVVSRLSTVAYWVVVVATFLPSLASAVRRLHDTGRSGWWLLLNFIPFIGFIIVLVLLAQESTEDALVA</sequence>
<feature type="transmembrane region" description="Helical" evidence="1">
    <location>
        <begin position="46"/>
        <end position="64"/>
    </location>
</feature>
<organism evidence="2 3">
    <name type="scientific">Pelomonas aquatica</name>
    <dbReference type="NCBI Taxonomy" id="431058"/>
    <lineage>
        <taxon>Bacteria</taxon>
        <taxon>Pseudomonadati</taxon>
        <taxon>Pseudomonadota</taxon>
        <taxon>Betaproteobacteria</taxon>
        <taxon>Burkholderiales</taxon>
        <taxon>Sphaerotilaceae</taxon>
        <taxon>Roseateles</taxon>
    </lineage>
</organism>
<keyword evidence="1" id="KW-0812">Transmembrane</keyword>
<dbReference type="InterPro" id="IPR008523">
    <property type="entry name" value="DUF805"/>
</dbReference>
<dbReference type="PANTHER" id="PTHR34980">
    <property type="entry name" value="INNER MEMBRANE PROTEIN-RELATED-RELATED"/>
    <property type="match status" value="1"/>
</dbReference>